<comment type="subcellular location">
    <subcellularLocation>
        <location evidence="1">Cell membrane</location>
        <topology evidence="1">Multi-pass membrane protein</topology>
    </subcellularLocation>
</comment>
<keyword evidence="7" id="KW-0807">Transducer</keyword>
<keyword evidence="10" id="KW-1185">Reference proteome</keyword>
<dbReference type="GO" id="GO:0043025">
    <property type="term" value="C:neuronal cell body"/>
    <property type="evidence" value="ECO:0007669"/>
    <property type="project" value="TreeGrafter"/>
</dbReference>
<proteinExistence type="predicted"/>
<evidence type="ECO:0000256" key="6">
    <source>
        <dbReference type="ARBA" id="ARBA00023170"/>
    </source>
</evidence>
<dbReference type="InterPro" id="IPR013604">
    <property type="entry name" value="7TM_chemorcpt"/>
</dbReference>
<dbReference type="GO" id="GO:0007165">
    <property type="term" value="P:signal transduction"/>
    <property type="evidence" value="ECO:0007669"/>
    <property type="project" value="UniProtKB-KW"/>
</dbReference>
<evidence type="ECO:0000256" key="5">
    <source>
        <dbReference type="ARBA" id="ARBA00023136"/>
    </source>
</evidence>
<reference evidence="9 10" key="1">
    <citation type="journal article" date="2023" name="Insect Mol. Biol.">
        <title>Genome sequencing provides insights into the evolution of gene families encoding plant cell wall-degrading enzymes in longhorned beetles.</title>
        <authorList>
            <person name="Shin N.R."/>
            <person name="Okamura Y."/>
            <person name="Kirsch R."/>
            <person name="Pauchet Y."/>
        </authorList>
    </citation>
    <scope>NUCLEOTIDE SEQUENCE [LARGE SCALE GENOMIC DNA]</scope>
    <source>
        <strain evidence="9">EAD_L_NR</strain>
    </source>
</reference>
<feature type="transmembrane region" description="Helical" evidence="8">
    <location>
        <begin position="144"/>
        <end position="168"/>
    </location>
</feature>
<evidence type="ECO:0000256" key="4">
    <source>
        <dbReference type="ARBA" id="ARBA00022989"/>
    </source>
</evidence>
<comment type="caution">
    <text evidence="9">The sequence shown here is derived from an EMBL/GenBank/DDBJ whole genome shotgun (WGS) entry which is preliminary data.</text>
</comment>
<dbReference type="GO" id="GO:0007635">
    <property type="term" value="P:chemosensory behavior"/>
    <property type="evidence" value="ECO:0007669"/>
    <property type="project" value="TreeGrafter"/>
</dbReference>
<evidence type="ECO:0000256" key="2">
    <source>
        <dbReference type="ARBA" id="ARBA00022475"/>
    </source>
</evidence>
<evidence type="ECO:0000313" key="9">
    <source>
        <dbReference type="EMBL" id="KAJ8917190.1"/>
    </source>
</evidence>
<sequence>MFWKNLDLLDQNLKKLNYQNKHSLAFHTGVISTCFTVLFLVHAYEVLNWYSSGSYVIIYSYMNFRLCMYYQLLVVLMMCYITRMLKLRIDFLKRYLRKVMARKRGVLWNVPQENESNEFQEISKLYGTIYNSVKLFNYIFGWHIYFVIMASVLEVLSSVSFGLTLFFYLKLERYVLINVLYTCIVLSCDRVEKSGRSFSEACILLQRSIPESSTRKGLRFLAQFSRGLVPEITSAGFYKISQSVLMSILSTVATYVIISLQFNKV</sequence>
<accession>A0AAV8VSR6</accession>
<dbReference type="PANTHER" id="PTHR21143">
    <property type="entry name" value="INVERTEBRATE GUSTATORY RECEPTOR"/>
    <property type="match status" value="1"/>
</dbReference>
<keyword evidence="5 8" id="KW-0472">Membrane</keyword>
<dbReference type="AlphaFoldDB" id="A0AAV8VSR6"/>
<gene>
    <name evidence="9" type="ORF">NQ315_012682</name>
</gene>
<feature type="transmembrane region" description="Helical" evidence="8">
    <location>
        <begin position="24"/>
        <end position="44"/>
    </location>
</feature>
<evidence type="ECO:0008006" key="11">
    <source>
        <dbReference type="Google" id="ProtNLM"/>
    </source>
</evidence>
<dbReference type="GO" id="GO:0030425">
    <property type="term" value="C:dendrite"/>
    <property type="evidence" value="ECO:0007669"/>
    <property type="project" value="TreeGrafter"/>
</dbReference>
<feature type="transmembrane region" description="Helical" evidence="8">
    <location>
        <begin position="56"/>
        <end position="81"/>
    </location>
</feature>
<feature type="transmembrane region" description="Helical" evidence="8">
    <location>
        <begin position="244"/>
        <end position="262"/>
    </location>
</feature>
<dbReference type="GO" id="GO:0050909">
    <property type="term" value="P:sensory perception of taste"/>
    <property type="evidence" value="ECO:0007669"/>
    <property type="project" value="InterPro"/>
</dbReference>
<dbReference type="EMBL" id="JANEYG010000035">
    <property type="protein sequence ID" value="KAJ8917190.1"/>
    <property type="molecule type" value="Genomic_DNA"/>
</dbReference>
<organism evidence="9 10">
    <name type="scientific">Exocentrus adspersus</name>
    <dbReference type="NCBI Taxonomy" id="1586481"/>
    <lineage>
        <taxon>Eukaryota</taxon>
        <taxon>Metazoa</taxon>
        <taxon>Ecdysozoa</taxon>
        <taxon>Arthropoda</taxon>
        <taxon>Hexapoda</taxon>
        <taxon>Insecta</taxon>
        <taxon>Pterygota</taxon>
        <taxon>Neoptera</taxon>
        <taxon>Endopterygota</taxon>
        <taxon>Coleoptera</taxon>
        <taxon>Polyphaga</taxon>
        <taxon>Cucujiformia</taxon>
        <taxon>Chrysomeloidea</taxon>
        <taxon>Cerambycidae</taxon>
        <taxon>Lamiinae</taxon>
        <taxon>Acanthocinini</taxon>
        <taxon>Exocentrus</taxon>
    </lineage>
</organism>
<dbReference type="Proteomes" id="UP001159042">
    <property type="component" value="Unassembled WGS sequence"/>
</dbReference>
<name>A0AAV8VSR6_9CUCU</name>
<evidence type="ECO:0000256" key="3">
    <source>
        <dbReference type="ARBA" id="ARBA00022692"/>
    </source>
</evidence>
<keyword evidence="6" id="KW-0675">Receptor</keyword>
<dbReference type="Pfam" id="PF08395">
    <property type="entry name" value="7tm_7"/>
    <property type="match status" value="1"/>
</dbReference>
<evidence type="ECO:0000256" key="1">
    <source>
        <dbReference type="ARBA" id="ARBA00004651"/>
    </source>
</evidence>
<evidence type="ECO:0000256" key="8">
    <source>
        <dbReference type="SAM" id="Phobius"/>
    </source>
</evidence>
<keyword evidence="3 8" id="KW-0812">Transmembrane</keyword>
<evidence type="ECO:0000256" key="7">
    <source>
        <dbReference type="ARBA" id="ARBA00023224"/>
    </source>
</evidence>
<protein>
    <recommendedName>
        <fullName evidence="11">Gustatory receptor</fullName>
    </recommendedName>
</protein>
<dbReference type="GO" id="GO:0008049">
    <property type="term" value="P:male courtship behavior"/>
    <property type="evidence" value="ECO:0007669"/>
    <property type="project" value="TreeGrafter"/>
</dbReference>
<evidence type="ECO:0000313" key="10">
    <source>
        <dbReference type="Proteomes" id="UP001159042"/>
    </source>
</evidence>
<dbReference type="GO" id="GO:0030424">
    <property type="term" value="C:axon"/>
    <property type="evidence" value="ECO:0007669"/>
    <property type="project" value="TreeGrafter"/>
</dbReference>
<keyword evidence="4 8" id="KW-1133">Transmembrane helix</keyword>
<dbReference type="GO" id="GO:0005886">
    <property type="term" value="C:plasma membrane"/>
    <property type="evidence" value="ECO:0007669"/>
    <property type="project" value="UniProtKB-SubCell"/>
</dbReference>
<dbReference type="PANTHER" id="PTHR21143:SF104">
    <property type="entry name" value="GUSTATORY RECEPTOR 8A-RELATED"/>
    <property type="match status" value="1"/>
</dbReference>
<keyword evidence="2" id="KW-1003">Cell membrane</keyword>